<dbReference type="Proteomes" id="UP001221898">
    <property type="component" value="Unassembled WGS sequence"/>
</dbReference>
<evidence type="ECO:0000256" key="1">
    <source>
        <dbReference type="SAM" id="MobiDB-lite"/>
    </source>
</evidence>
<proteinExistence type="predicted"/>
<organism evidence="2 3">
    <name type="scientific">Aldrovandia affinis</name>
    <dbReference type="NCBI Taxonomy" id="143900"/>
    <lineage>
        <taxon>Eukaryota</taxon>
        <taxon>Metazoa</taxon>
        <taxon>Chordata</taxon>
        <taxon>Craniata</taxon>
        <taxon>Vertebrata</taxon>
        <taxon>Euteleostomi</taxon>
        <taxon>Actinopterygii</taxon>
        <taxon>Neopterygii</taxon>
        <taxon>Teleostei</taxon>
        <taxon>Notacanthiformes</taxon>
        <taxon>Halosauridae</taxon>
        <taxon>Aldrovandia</taxon>
    </lineage>
</organism>
<evidence type="ECO:0000313" key="3">
    <source>
        <dbReference type="Proteomes" id="UP001221898"/>
    </source>
</evidence>
<feature type="region of interest" description="Disordered" evidence="1">
    <location>
        <begin position="1"/>
        <end position="20"/>
    </location>
</feature>
<protein>
    <submittedName>
        <fullName evidence="2">Uncharacterized protein</fullName>
    </submittedName>
</protein>
<keyword evidence="3" id="KW-1185">Reference proteome</keyword>
<sequence>MRRGSVEDSGAMDRAEADGARLREVARQQGARFFRSAPMSSLNGDVLMKSVCERKLRANTLTRALGRTTPARAPTTRTYRSGSAIRAPLIKVLVDGEKSIYFR</sequence>
<reference evidence="2" key="1">
    <citation type="journal article" date="2023" name="Science">
        <title>Genome structures resolve the early diversification of teleost fishes.</title>
        <authorList>
            <person name="Parey E."/>
            <person name="Louis A."/>
            <person name="Montfort J."/>
            <person name="Bouchez O."/>
            <person name="Roques C."/>
            <person name="Iampietro C."/>
            <person name="Lluch J."/>
            <person name="Castinel A."/>
            <person name="Donnadieu C."/>
            <person name="Desvignes T."/>
            <person name="Floi Bucao C."/>
            <person name="Jouanno E."/>
            <person name="Wen M."/>
            <person name="Mejri S."/>
            <person name="Dirks R."/>
            <person name="Jansen H."/>
            <person name="Henkel C."/>
            <person name="Chen W.J."/>
            <person name="Zahm M."/>
            <person name="Cabau C."/>
            <person name="Klopp C."/>
            <person name="Thompson A.W."/>
            <person name="Robinson-Rechavi M."/>
            <person name="Braasch I."/>
            <person name="Lecointre G."/>
            <person name="Bobe J."/>
            <person name="Postlethwait J.H."/>
            <person name="Berthelot C."/>
            <person name="Roest Crollius H."/>
            <person name="Guiguen Y."/>
        </authorList>
    </citation>
    <scope>NUCLEOTIDE SEQUENCE</scope>
    <source>
        <strain evidence="2">NC1722</strain>
    </source>
</reference>
<comment type="caution">
    <text evidence="2">The sequence shown here is derived from an EMBL/GenBank/DDBJ whole genome shotgun (WGS) entry which is preliminary data.</text>
</comment>
<dbReference type="EMBL" id="JAINUG010000087">
    <property type="protein sequence ID" value="KAJ8398870.1"/>
    <property type="molecule type" value="Genomic_DNA"/>
</dbReference>
<accession>A0AAD7SAC4</accession>
<name>A0AAD7SAC4_9TELE</name>
<evidence type="ECO:0000313" key="2">
    <source>
        <dbReference type="EMBL" id="KAJ8398870.1"/>
    </source>
</evidence>
<dbReference type="AlphaFoldDB" id="A0AAD7SAC4"/>
<gene>
    <name evidence="2" type="ORF">AAFF_G00417780</name>
</gene>